<dbReference type="Gene3D" id="3.40.50.1820">
    <property type="entry name" value="alpha/beta hydrolase"/>
    <property type="match status" value="1"/>
</dbReference>
<evidence type="ECO:0000313" key="5">
    <source>
        <dbReference type="Proteomes" id="UP001317963"/>
    </source>
</evidence>
<dbReference type="InterPro" id="IPR050266">
    <property type="entry name" value="AB_hydrolase_sf"/>
</dbReference>
<comment type="similarity">
    <text evidence="1">Belongs to the AB hydrolase superfamily.</text>
</comment>
<organism evidence="4 5">
    <name type="scientific">Candidatus Paraluminiphilus aquimaris</name>
    <dbReference type="NCBI Taxonomy" id="2518994"/>
    <lineage>
        <taxon>Bacteria</taxon>
        <taxon>Pseudomonadati</taxon>
        <taxon>Pseudomonadota</taxon>
        <taxon>Gammaproteobacteria</taxon>
        <taxon>Cellvibrionales</taxon>
        <taxon>Halieaceae</taxon>
        <taxon>Candidatus Paraluminiphilus</taxon>
    </lineage>
</organism>
<dbReference type="Proteomes" id="UP001317963">
    <property type="component" value="Chromosome"/>
</dbReference>
<keyword evidence="2 4" id="KW-0378">Hydrolase</keyword>
<dbReference type="EMBL" id="CP036501">
    <property type="protein sequence ID" value="UZP74988.1"/>
    <property type="molecule type" value="Genomic_DNA"/>
</dbReference>
<dbReference type="InterPro" id="IPR000073">
    <property type="entry name" value="AB_hydrolase_1"/>
</dbReference>
<proteinExistence type="inferred from homology"/>
<protein>
    <submittedName>
        <fullName evidence="4">Alpha/beta fold hydrolase</fullName>
    </submittedName>
</protein>
<dbReference type="PANTHER" id="PTHR43798">
    <property type="entry name" value="MONOACYLGLYCEROL LIPASE"/>
    <property type="match status" value="1"/>
</dbReference>
<gene>
    <name evidence="4" type="ORF">E0F26_09685</name>
</gene>
<dbReference type="GO" id="GO:0016787">
    <property type="term" value="F:hydrolase activity"/>
    <property type="evidence" value="ECO:0007669"/>
    <property type="project" value="UniProtKB-KW"/>
</dbReference>
<reference evidence="4 5" key="1">
    <citation type="submission" date="2019-02" db="EMBL/GenBank/DDBJ databases">
        <title>Halieaceae_genomes.</title>
        <authorList>
            <person name="Li S.-H."/>
        </authorList>
    </citation>
    <scope>NUCLEOTIDE SEQUENCE [LARGE SCALE GENOMIC DNA]</scope>
    <source>
        <strain evidence="4 5">JH123</strain>
    </source>
</reference>
<dbReference type="SUPFAM" id="SSF53474">
    <property type="entry name" value="alpha/beta-Hydrolases"/>
    <property type="match status" value="1"/>
</dbReference>
<evidence type="ECO:0000313" key="4">
    <source>
        <dbReference type="EMBL" id="UZP74988.1"/>
    </source>
</evidence>
<name>A0ABY6Q9V1_9GAMM</name>
<sequence>MALLRARGIFILTSHADEIGFEVDGLTYRGLFWGDPADPLVFAIHGWLDNALSFARLAPLLKGYRVLSIDLSGHGLSSHRSPDANYHIWDDIPQLLDIVEQMGVDSLHVVGHSRGAAVAGAFAVALEDKCASLSMLDGMISRSFENDNGAELFKGSIAERKKYMSRPPRIFSSVEDFINSRSRYGFTRENAELLVPRALKQVEGGWLLLSDPKLFGSSTVKLSEEASDSFYRAMKAPVAAITGDEGFFTSDDAQARIAGIKALVDRFYPVVVAGPHHFHMEGDVQALADMLVGFFATGVIGQRSTSIRQAS</sequence>
<dbReference type="PANTHER" id="PTHR43798:SF14">
    <property type="entry name" value="SERINE HYDROLASE-LIKE PROTEIN DDB_G0286239"/>
    <property type="match status" value="1"/>
</dbReference>
<dbReference type="InterPro" id="IPR029058">
    <property type="entry name" value="AB_hydrolase_fold"/>
</dbReference>
<evidence type="ECO:0000259" key="3">
    <source>
        <dbReference type="Pfam" id="PF00561"/>
    </source>
</evidence>
<dbReference type="Pfam" id="PF00561">
    <property type="entry name" value="Abhydrolase_1"/>
    <property type="match status" value="1"/>
</dbReference>
<keyword evidence="5" id="KW-1185">Reference proteome</keyword>
<evidence type="ECO:0000256" key="2">
    <source>
        <dbReference type="ARBA" id="ARBA00022801"/>
    </source>
</evidence>
<accession>A0ABY6Q9V1</accession>
<feature type="domain" description="AB hydrolase-1" evidence="3">
    <location>
        <begin position="39"/>
        <end position="282"/>
    </location>
</feature>
<evidence type="ECO:0000256" key="1">
    <source>
        <dbReference type="ARBA" id="ARBA00008645"/>
    </source>
</evidence>